<organism evidence="8 9">
    <name type="scientific">Aspergillus udagawae</name>
    <dbReference type="NCBI Taxonomy" id="91492"/>
    <lineage>
        <taxon>Eukaryota</taxon>
        <taxon>Fungi</taxon>
        <taxon>Dikarya</taxon>
        <taxon>Ascomycota</taxon>
        <taxon>Pezizomycotina</taxon>
        <taxon>Eurotiomycetes</taxon>
        <taxon>Eurotiomycetidae</taxon>
        <taxon>Eurotiales</taxon>
        <taxon>Aspergillaceae</taxon>
        <taxon>Aspergillus</taxon>
        <taxon>Aspergillus subgen. Fumigati</taxon>
    </lineage>
</organism>
<evidence type="ECO:0000313" key="8">
    <source>
        <dbReference type="EMBL" id="GIC86267.1"/>
    </source>
</evidence>
<dbReference type="InterPro" id="IPR050987">
    <property type="entry name" value="AtrR-like"/>
</dbReference>
<gene>
    <name evidence="8" type="ORF">Aud_002635</name>
</gene>
<evidence type="ECO:0000256" key="3">
    <source>
        <dbReference type="ARBA" id="ARBA00023125"/>
    </source>
</evidence>
<keyword evidence="4" id="KW-0804">Transcription</keyword>
<dbReference type="RefSeq" id="XP_043143533.1">
    <property type="nucleotide sequence ID" value="XM_043287598.1"/>
</dbReference>
<dbReference type="Pfam" id="PF04082">
    <property type="entry name" value="Fungal_trans"/>
    <property type="match status" value="1"/>
</dbReference>
<dbReference type="GeneID" id="66990111"/>
<keyword evidence="3" id="KW-0238">DNA-binding</keyword>
<dbReference type="GO" id="GO:0003677">
    <property type="term" value="F:DNA binding"/>
    <property type="evidence" value="ECO:0007669"/>
    <property type="project" value="UniProtKB-KW"/>
</dbReference>
<reference evidence="8" key="1">
    <citation type="journal article" date="2015" name="Genome Announc.">
        <title>Draft Genome Sequence of the Pathogenic Filamentous Fungus Aspergillus udagawae Strain IFM 46973T.</title>
        <authorList>
            <person name="Kusuya Y."/>
            <person name="Takahashi-Nakaguchi A."/>
            <person name="Takahashi H."/>
            <person name="Yaguchi T."/>
        </authorList>
    </citation>
    <scope>NUCLEOTIDE SEQUENCE</scope>
    <source>
        <strain evidence="8">IFM 46973</strain>
    </source>
</reference>
<feature type="domain" description="Xylanolytic transcriptional activator regulatory" evidence="7">
    <location>
        <begin position="128"/>
        <end position="210"/>
    </location>
</feature>
<keyword evidence="6" id="KW-0812">Transmembrane</keyword>
<feature type="transmembrane region" description="Helical" evidence="6">
    <location>
        <begin position="367"/>
        <end position="390"/>
    </location>
</feature>
<proteinExistence type="predicted"/>
<comment type="subcellular location">
    <subcellularLocation>
        <location evidence="1">Nucleus</location>
    </subcellularLocation>
</comment>
<keyword evidence="2" id="KW-0805">Transcription regulation</keyword>
<evidence type="ECO:0000256" key="1">
    <source>
        <dbReference type="ARBA" id="ARBA00004123"/>
    </source>
</evidence>
<keyword evidence="5" id="KW-0539">Nucleus</keyword>
<dbReference type="GO" id="GO:0003700">
    <property type="term" value="F:DNA-binding transcription factor activity"/>
    <property type="evidence" value="ECO:0007669"/>
    <property type="project" value="InterPro"/>
</dbReference>
<dbReference type="PANTHER" id="PTHR46910">
    <property type="entry name" value="TRANSCRIPTION FACTOR PDR1"/>
    <property type="match status" value="1"/>
</dbReference>
<evidence type="ECO:0000259" key="7">
    <source>
        <dbReference type="SMART" id="SM00906"/>
    </source>
</evidence>
<dbReference type="GO" id="GO:0006351">
    <property type="term" value="P:DNA-templated transcription"/>
    <property type="evidence" value="ECO:0007669"/>
    <property type="project" value="InterPro"/>
</dbReference>
<dbReference type="GO" id="GO:0005634">
    <property type="term" value="C:nucleus"/>
    <property type="evidence" value="ECO:0007669"/>
    <property type="project" value="UniProtKB-SubCell"/>
</dbReference>
<evidence type="ECO:0000256" key="4">
    <source>
        <dbReference type="ARBA" id="ARBA00023163"/>
    </source>
</evidence>
<dbReference type="CDD" id="cd12148">
    <property type="entry name" value="fungal_TF_MHR"/>
    <property type="match status" value="1"/>
</dbReference>
<dbReference type="AlphaFoldDB" id="A0A8E0QJ70"/>
<protein>
    <recommendedName>
        <fullName evidence="7">Xylanolytic transcriptional activator regulatory domain-containing protein</fullName>
    </recommendedName>
</protein>
<dbReference type="InterPro" id="IPR007219">
    <property type="entry name" value="XnlR_reg_dom"/>
</dbReference>
<dbReference type="Proteomes" id="UP000036893">
    <property type="component" value="Unassembled WGS sequence"/>
</dbReference>
<evidence type="ECO:0000256" key="2">
    <source>
        <dbReference type="ARBA" id="ARBA00023015"/>
    </source>
</evidence>
<dbReference type="EMBL" id="BBXM02000002">
    <property type="protein sequence ID" value="GIC86267.1"/>
    <property type="molecule type" value="Genomic_DNA"/>
</dbReference>
<dbReference type="PANTHER" id="PTHR46910:SF37">
    <property type="entry name" value="ZN(II)2CYS6 TRANSCRIPTION FACTOR (EUROFUNG)"/>
    <property type="match status" value="1"/>
</dbReference>
<evidence type="ECO:0000256" key="6">
    <source>
        <dbReference type="SAM" id="Phobius"/>
    </source>
</evidence>
<evidence type="ECO:0000313" key="9">
    <source>
        <dbReference type="Proteomes" id="UP000036893"/>
    </source>
</evidence>
<name>A0A8E0QJ70_9EURO</name>
<dbReference type="GO" id="GO:0008270">
    <property type="term" value="F:zinc ion binding"/>
    <property type="evidence" value="ECO:0007669"/>
    <property type="project" value="InterPro"/>
</dbReference>
<evidence type="ECO:0000256" key="5">
    <source>
        <dbReference type="ARBA" id="ARBA00023242"/>
    </source>
</evidence>
<dbReference type="SMART" id="SM00906">
    <property type="entry name" value="Fungal_trans"/>
    <property type="match status" value="1"/>
</dbReference>
<keyword evidence="6" id="KW-0472">Membrane</keyword>
<reference evidence="8" key="2">
    <citation type="submission" date="2021-01" db="EMBL/GenBank/DDBJ databases">
        <title>Pan-genome distribution and transcriptional activeness of fungal secondary metabolism genes in Aspergillus section Fumigati.</title>
        <authorList>
            <person name="Takahashi H."/>
            <person name="Umemura M."/>
            <person name="Ninomiya A."/>
            <person name="Kusuya Y."/>
            <person name="Urayama S."/>
            <person name="Shimizu M."/>
            <person name="Watanabe A."/>
            <person name="Kamei K."/>
            <person name="Yaguchi T."/>
            <person name="Hagiwara D."/>
        </authorList>
    </citation>
    <scope>NUCLEOTIDE SEQUENCE</scope>
    <source>
        <strain evidence="8">IFM 46973</strain>
    </source>
</reference>
<keyword evidence="6" id="KW-1133">Transmembrane helix</keyword>
<sequence length="449" mass="50871">MPIQSFTQLPDVRIVKSCVAVYYGSSVHSILPVIDRDLFKNTLNLAYSTLLSDHLGSSCAKACVWAFLCLSSIWDPAVAYRLQTNVAAIALEVERYIPRILQEDTIDGLQALLMLMLFHCFSGNFQTALYLDSLIGRLIYKFGANFESPRGSASVLFPETNNLPRMDRHLRRLFWAAYIIDKELSIRMDQPAAITDEACDLTIPPGYGDLLCDIQLLKESSHRELRECLYLTDLRLIKIKSRIYKAIYSRQAMQLPDAGLIKTVRDLDEELEEWRLSIPPQYRPSLSTVAQQVTNIDLPFRIHAINMQMDYYHCLTMIHRACGRCTVWNRGSTTVCNGIATSLKLAAESSRASLTFLQNVLPKLPSGIFWCLVFYPLSACLTIFGNILLFPFEPGITRDFAILESAASLVRALPMNSKRAHKDRLVELVRKLNERAKLLTADMRENPGH</sequence>
<accession>A0A8E0QJ70</accession>
<comment type="caution">
    <text evidence="8">The sequence shown here is derived from an EMBL/GenBank/DDBJ whole genome shotgun (WGS) entry which is preliminary data.</text>
</comment>